<evidence type="ECO:0000256" key="6">
    <source>
        <dbReference type="ARBA" id="ARBA00022723"/>
    </source>
</evidence>
<evidence type="ECO:0000256" key="8">
    <source>
        <dbReference type="ARBA" id="ARBA00038491"/>
    </source>
</evidence>
<dbReference type="GO" id="GO:0046872">
    <property type="term" value="F:metal ion binding"/>
    <property type="evidence" value="ECO:0007669"/>
    <property type="project" value="UniProtKB-KW"/>
</dbReference>
<evidence type="ECO:0000256" key="1">
    <source>
        <dbReference type="ARBA" id="ARBA00001936"/>
    </source>
</evidence>
<dbReference type="InterPro" id="IPR043519">
    <property type="entry name" value="NT_sf"/>
</dbReference>
<comment type="cofactor">
    <cofactor evidence="2">
        <name>Mg(2+)</name>
        <dbReference type="ChEBI" id="CHEBI:18420"/>
    </cofactor>
</comment>
<dbReference type="EMBL" id="CAXKWB010045782">
    <property type="protein sequence ID" value="CAL4162781.1"/>
    <property type="molecule type" value="Genomic_DNA"/>
</dbReference>
<proteinExistence type="inferred from homology"/>
<keyword evidence="6" id="KW-0479">Metal-binding</keyword>
<comment type="similarity">
    <text evidence="8">Belongs to the DNA polymerase type-B-like family. GLD2 subfamily.</text>
</comment>
<reference evidence="12 13" key="1">
    <citation type="submission" date="2024-05" db="EMBL/GenBank/DDBJ databases">
        <authorList>
            <person name="Wallberg A."/>
        </authorList>
    </citation>
    <scope>NUCLEOTIDE SEQUENCE [LARGE SCALE GENOMIC DNA]</scope>
</reference>
<dbReference type="InterPro" id="IPR002058">
    <property type="entry name" value="PAP_assoc"/>
</dbReference>
<evidence type="ECO:0000259" key="11">
    <source>
        <dbReference type="Pfam" id="PF22600"/>
    </source>
</evidence>
<protein>
    <submittedName>
        <fullName evidence="12">Uncharacterized protein</fullName>
    </submittedName>
</protein>
<dbReference type="PANTHER" id="PTHR12271:SF40">
    <property type="entry name" value="POLY(A) RNA POLYMERASE GLD2"/>
    <property type="match status" value="1"/>
</dbReference>
<dbReference type="GO" id="GO:1990817">
    <property type="term" value="F:poly(A) RNA polymerase activity"/>
    <property type="evidence" value="ECO:0007669"/>
    <property type="project" value="TreeGrafter"/>
</dbReference>
<dbReference type="Gene3D" id="1.10.1410.10">
    <property type="match status" value="1"/>
</dbReference>
<accession>A0AAV2S7P2</accession>
<evidence type="ECO:0000256" key="7">
    <source>
        <dbReference type="ARBA" id="ARBA00022842"/>
    </source>
</evidence>
<feature type="region of interest" description="Disordered" evidence="9">
    <location>
        <begin position="312"/>
        <end position="362"/>
    </location>
</feature>
<sequence length="916" mass="104573">MAEDEKSPEQAEVEQSSLIKSYLPKSEKSVLITELVDAEQSTLIMELVESDQSTLIIEQAEADQSMITELAESEHYTERLEAVQSQLSTDLPEADQSVLITNLPEAQQSILGQIFCCPAICPAALKIESLGSGRRGSRRKGGFYCIICYFGKDSVNLINISAYTFSGLSRRDSVQFGKYWFKRTFISFSMPRGHTKSICGPLSSGNILCRRAATERQRLIIQTQQLVWNWRRPKLTESEQSTLITKQDNELAEMDQGCTIKIDHRTGRFCAINTDHRREQEEVKQSTLGHLVCCPAVKCGGCVKAGQEHMDGASVSGEHENNRDSINSSVSSSSSNGGCDTGYSSHCSTSPNPSDDTKHRTKRNLEVHSLVESCSESPSSCSVSSQGSNHSQPCQCQRHANNGKYHQNLESQQQQQHHHHHPQYQQPQPQQQPQQQHNQQQQQQQHYRDPNQFYYQHHYPEADYRGDAHAVNYGNIRHHHGYNNHRGYNYNYNSYNDYYGNTNTNGYNHDSRRYNNYSNHLNRSYNNNYQNNYKNHFNGSNNITSNGSNVQHQNPSNESNSGGSSSSLLQWKSELRCEVVYPPTCLTNASKWDQLSTQVWQTFQKNQQIDRTFIRKLKLKDKIYRVIRNVLPFCHLYIVGSSLSGFGADTSDVDMCLMVTPRDLDQRKEAPTVLNILLRELNKCGFVQKLDLIHAKVPILKFRDAQTHIDVDLNCNHSVGIRNTHLLNSYSQLDWRVRPLVLVVKLWAQYHEINNAKDMTISSYSLVLMVIHFLQAGMDPPVLPCLQKSFPDKFQARPHITSIPIGERLPEFTSNNKDTLGELFLGFLDYYANQFTFIENTISVRTGGILPTSVCQYVKTPQNDSQMWKYLCIEEPFDLTNTARSVYDEEVFEHVKTVFTDSYKKLKETMDLENIL</sequence>
<dbReference type="PANTHER" id="PTHR12271">
    <property type="entry name" value="POLY A POLYMERASE CID PAP -RELATED"/>
    <property type="match status" value="1"/>
</dbReference>
<evidence type="ECO:0000256" key="9">
    <source>
        <dbReference type="SAM" id="MobiDB-lite"/>
    </source>
</evidence>
<feature type="compositionally biased region" description="Low complexity" evidence="9">
    <location>
        <begin position="324"/>
        <end position="336"/>
    </location>
</feature>
<dbReference type="AlphaFoldDB" id="A0AAV2S7P2"/>
<feature type="region of interest" description="Disordered" evidence="9">
    <location>
        <begin position="408"/>
        <end position="447"/>
    </location>
</feature>
<dbReference type="GO" id="GO:0005737">
    <property type="term" value="C:cytoplasm"/>
    <property type="evidence" value="ECO:0007669"/>
    <property type="project" value="UniProtKB-SubCell"/>
</dbReference>
<keyword evidence="4" id="KW-0963">Cytoplasm</keyword>
<comment type="caution">
    <text evidence="12">The sequence shown here is derived from an EMBL/GenBank/DDBJ whole genome shotgun (WGS) entry which is preliminary data.</text>
</comment>
<feature type="non-terminal residue" evidence="12">
    <location>
        <position position="916"/>
    </location>
</feature>
<gene>
    <name evidence="12" type="ORF">MNOR_LOCUS32878</name>
</gene>
<feature type="compositionally biased region" description="Polar residues" evidence="9">
    <location>
        <begin position="342"/>
        <end position="354"/>
    </location>
</feature>
<dbReference type="Gene3D" id="3.30.460.10">
    <property type="entry name" value="Beta Polymerase, domain 2"/>
    <property type="match status" value="1"/>
</dbReference>
<keyword evidence="13" id="KW-1185">Reference proteome</keyword>
<dbReference type="Pfam" id="PF22600">
    <property type="entry name" value="MTPAP-like_central"/>
    <property type="match status" value="1"/>
</dbReference>
<organism evidence="12 13">
    <name type="scientific">Meganyctiphanes norvegica</name>
    <name type="common">Northern krill</name>
    <name type="synonym">Thysanopoda norvegica</name>
    <dbReference type="NCBI Taxonomy" id="48144"/>
    <lineage>
        <taxon>Eukaryota</taxon>
        <taxon>Metazoa</taxon>
        <taxon>Ecdysozoa</taxon>
        <taxon>Arthropoda</taxon>
        <taxon>Crustacea</taxon>
        <taxon>Multicrustacea</taxon>
        <taxon>Malacostraca</taxon>
        <taxon>Eumalacostraca</taxon>
        <taxon>Eucarida</taxon>
        <taxon>Euphausiacea</taxon>
        <taxon>Euphausiidae</taxon>
        <taxon>Meganyctiphanes</taxon>
    </lineage>
</organism>
<feature type="compositionally biased region" description="Basic and acidic residues" evidence="9">
    <location>
        <begin position="312"/>
        <end position="323"/>
    </location>
</feature>
<dbReference type="Pfam" id="PF03828">
    <property type="entry name" value="PAP_assoc"/>
    <property type="match status" value="1"/>
</dbReference>
<feature type="domain" description="Poly(A) RNA polymerase mitochondrial-like central palm" evidence="11">
    <location>
        <begin position="595"/>
        <end position="732"/>
    </location>
</feature>
<dbReference type="GO" id="GO:0031123">
    <property type="term" value="P:RNA 3'-end processing"/>
    <property type="evidence" value="ECO:0007669"/>
    <property type="project" value="TreeGrafter"/>
</dbReference>
<dbReference type="Proteomes" id="UP001497623">
    <property type="component" value="Unassembled WGS sequence"/>
</dbReference>
<feature type="domain" description="PAP-associated" evidence="10">
    <location>
        <begin position="819"/>
        <end position="881"/>
    </location>
</feature>
<feature type="region of interest" description="Disordered" evidence="9">
    <location>
        <begin position="532"/>
        <end position="567"/>
    </location>
</feature>
<keyword evidence="5" id="KW-0808">Transferase</keyword>
<evidence type="ECO:0000256" key="4">
    <source>
        <dbReference type="ARBA" id="ARBA00022490"/>
    </source>
</evidence>
<keyword evidence="7" id="KW-0460">Magnesium</keyword>
<feature type="compositionally biased region" description="Low complexity" evidence="9">
    <location>
        <begin position="556"/>
        <end position="567"/>
    </location>
</feature>
<dbReference type="InterPro" id="IPR054708">
    <property type="entry name" value="MTPAP-like_central"/>
</dbReference>
<evidence type="ECO:0000256" key="2">
    <source>
        <dbReference type="ARBA" id="ARBA00001946"/>
    </source>
</evidence>
<evidence type="ECO:0000259" key="10">
    <source>
        <dbReference type="Pfam" id="PF03828"/>
    </source>
</evidence>
<dbReference type="CDD" id="cd05402">
    <property type="entry name" value="NT_PAP_TUTase"/>
    <property type="match status" value="1"/>
</dbReference>
<dbReference type="SUPFAM" id="SSF81631">
    <property type="entry name" value="PAP/OAS1 substrate-binding domain"/>
    <property type="match status" value="1"/>
</dbReference>
<dbReference type="SUPFAM" id="SSF81301">
    <property type="entry name" value="Nucleotidyltransferase"/>
    <property type="match status" value="1"/>
</dbReference>
<feature type="compositionally biased region" description="Low complexity" evidence="9">
    <location>
        <begin position="423"/>
        <end position="445"/>
    </location>
</feature>
<evidence type="ECO:0000313" key="13">
    <source>
        <dbReference type="Proteomes" id="UP001497623"/>
    </source>
</evidence>
<evidence type="ECO:0000256" key="5">
    <source>
        <dbReference type="ARBA" id="ARBA00022679"/>
    </source>
</evidence>
<name>A0AAV2S7P2_MEGNR</name>
<feature type="compositionally biased region" description="Low complexity" evidence="9">
    <location>
        <begin position="532"/>
        <end position="549"/>
    </location>
</feature>
<comment type="subcellular location">
    <subcellularLocation>
        <location evidence="3">Cytoplasm</location>
    </subcellularLocation>
</comment>
<comment type="cofactor">
    <cofactor evidence="1">
        <name>Mn(2+)</name>
        <dbReference type="ChEBI" id="CHEBI:29035"/>
    </cofactor>
</comment>
<evidence type="ECO:0000256" key="3">
    <source>
        <dbReference type="ARBA" id="ARBA00004496"/>
    </source>
</evidence>
<evidence type="ECO:0000313" key="12">
    <source>
        <dbReference type="EMBL" id="CAL4162781.1"/>
    </source>
</evidence>